<dbReference type="Gene3D" id="1.25.40.390">
    <property type="match status" value="1"/>
</dbReference>
<reference evidence="1 2" key="1">
    <citation type="submission" date="2020-04" db="EMBL/GenBank/DDBJ databases">
        <title>Flammeovirga sp. SR4, a novel species isolated from seawater.</title>
        <authorList>
            <person name="Wang X."/>
        </authorList>
    </citation>
    <scope>NUCLEOTIDE SEQUENCE [LARGE SCALE GENOMIC DNA]</scope>
    <source>
        <strain evidence="1 2">ATCC 23126</strain>
    </source>
</reference>
<dbReference type="RefSeq" id="WP_169654196.1">
    <property type="nucleotide sequence ID" value="NZ_JABANE010000001.1"/>
</dbReference>
<gene>
    <name evidence="1" type="ORF">HHU12_00580</name>
</gene>
<dbReference type="PROSITE" id="PS51257">
    <property type="entry name" value="PROKAR_LIPOPROTEIN"/>
    <property type="match status" value="1"/>
</dbReference>
<proteinExistence type="predicted"/>
<sequence>MNNKYSNLLTRVCVFVALTFSYSCDSILDVNTDPFAAGDEQIAEQPGLLMTTIMTNISSDKVMETNLFNRWAQHYVGAGANVFSSADNFSIPSFPQTNTWATYYANCLKNASRGELLANEIGEVNTASQFKIMQAFAFYHLTLMFEDVPFTEALNTDILFPNGNFQEEILKGIVDMLDEAVDNFDMSDPAKIGGEDLLFKGDLNRWIKFANSIKIKTLMLIAAKDEAYAKPKLESAFRQEHVEDLGDEVVMNYYEDLNNANQFYKLHFQFAGGQSLFFFASTPFIDLLRGTNDPRLDIFYDRPDGVVDAVPHTGVAPGSSSAFTSNSVLSLNFITATSPDYWVTAAELKFMRAEAILKGWIPGTTSDANDYYREGIVLNIIHLNSLTAVQDNGSGVTQFEYDNYNGALPDLQTLAPSNALQAVYHQGYIETFQRGMDAWTYVRRTDYPSDRPLPIDAVLSEHIARLPYSPNEISANPNIPEQKPLDFPMWFMPSN</sequence>
<keyword evidence="2" id="KW-1185">Reference proteome</keyword>
<protein>
    <submittedName>
        <fullName evidence="1">SusD/RagB family nutrient-binding outer membrane lipoprotein</fullName>
    </submittedName>
</protein>
<keyword evidence="1" id="KW-0449">Lipoprotein</keyword>
<comment type="caution">
    <text evidence="1">The sequence shown here is derived from an EMBL/GenBank/DDBJ whole genome shotgun (WGS) entry which is preliminary data.</text>
</comment>
<organism evidence="1 2">
    <name type="scientific">Flammeovirga aprica JL-4</name>
    <dbReference type="NCBI Taxonomy" id="694437"/>
    <lineage>
        <taxon>Bacteria</taxon>
        <taxon>Pseudomonadati</taxon>
        <taxon>Bacteroidota</taxon>
        <taxon>Cytophagia</taxon>
        <taxon>Cytophagales</taxon>
        <taxon>Flammeovirgaceae</taxon>
        <taxon>Flammeovirga</taxon>
    </lineage>
</organism>
<dbReference type="InterPro" id="IPR011990">
    <property type="entry name" value="TPR-like_helical_dom_sf"/>
</dbReference>
<evidence type="ECO:0000313" key="2">
    <source>
        <dbReference type="Proteomes" id="UP000576082"/>
    </source>
</evidence>
<dbReference type="InterPro" id="IPR041662">
    <property type="entry name" value="SusD-like_2"/>
</dbReference>
<dbReference type="EMBL" id="JABANE010000001">
    <property type="protein sequence ID" value="NME66444.1"/>
    <property type="molecule type" value="Genomic_DNA"/>
</dbReference>
<evidence type="ECO:0000313" key="1">
    <source>
        <dbReference type="EMBL" id="NME66444.1"/>
    </source>
</evidence>
<name>A0A7X9NYV3_9BACT</name>
<accession>A0A7X9NYV3</accession>
<dbReference type="Proteomes" id="UP000576082">
    <property type="component" value="Unassembled WGS sequence"/>
</dbReference>
<dbReference type="AlphaFoldDB" id="A0A7X9NYV3"/>
<dbReference type="SUPFAM" id="SSF48452">
    <property type="entry name" value="TPR-like"/>
    <property type="match status" value="1"/>
</dbReference>
<dbReference type="Pfam" id="PF12771">
    <property type="entry name" value="SusD-like_2"/>
    <property type="match status" value="1"/>
</dbReference>